<dbReference type="RefSeq" id="WP_207690511.1">
    <property type="nucleotide sequence ID" value="NZ_CP061799.1"/>
</dbReference>
<keyword evidence="2" id="KW-1185">Reference proteome</keyword>
<dbReference type="Proteomes" id="UP000663720">
    <property type="component" value="Chromosome"/>
</dbReference>
<proteinExistence type="predicted"/>
<dbReference type="EMBL" id="CP061799">
    <property type="protein sequence ID" value="QTA78682.1"/>
    <property type="molecule type" value="Genomic_DNA"/>
</dbReference>
<dbReference type="AlphaFoldDB" id="A0A975B4L8"/>
<sequence>MKKKEKKIQIRIFPGREDDVIDYLSSYNKNEIHSVIIAAVRMKMTGEGYFQSRITANAPMSNTADSNVVTNKGKGVFDLKAMEIFSSIED</sequence>
<dbReference type="KEGG" id="dli:dnl_09120"/>
<organism evidence="1 2">
    <name type="scientific">Desulfonema limicola</name>
    <dbReference type="NCBI Taxonomy" id="45656"/>
    <lineage>
        <taxon>Bacteria</taxon>
        <taxon>Pseudomonadati</taxon>
        <taxon>Thermodesulfobacteriota</taxon>
        <taxon>Desulfobacteria</taxon>
        <taxon>Desulfobacterales</taxon>
        <taxon>Desulfococcaceae</taxon>
        <taxon>Desulfonema</taxon>
    </lineage>
</organism>
<reference evidence="1" key="1">
    <citation type="journal article" date="2021" name="Microb. Physiol.">
        <title>Proteogenomic Insights into the Physiology of Marine, Sulfate-Reducing, Filamentous Desulfonema limicola and Desulfonema magnum.</title>
        <authorList>
            <person name="Schnaars V."/>
            <person name="Wohlbrand L."/>
            <person name="Scheve S."/>
            <person name="Hinrichs C."/>
            <person name="Reinhardt R."/>
            <person name="Rabus R."/>
        </authorList>
    </citation>
    <scope>NUCLEOTIDE SEQUENCE</scope>
    <source>
        <strain evidence="1">5ac10</strain>
    </source>
</reference>
<evidence type="ECO:0000313" key="1">
    <source>
        <dbReference type="EMBL" id="QTA78682.1"/>
    </source>
</evidence>
<accession>A0A975B4L8</accession>
<gene>
    <name evidence="1" type="ORF">dnl_09120</name>
</gene>
<evidence type="ECO:0000313" key="2">
    <source>
        <dbReference type="Proteomes" id="UP000663720"/>
    </source>
</evidence>
<name>A0A975B4L8_9BACT</name>
<protein>
    <submittedName>
        <fullName evidence="1">Uncharacterized protein</fullName>
    </submittedName>
</protein>